<dbReference type="RefSeq" id="WP_043048194.1">
    <property type="nucleotide sequence ID" value="NZ_JXCQ01000013.1"/>
</dbReference>
<reference evidence="1 2" key="1">
    <citation type="submission" date="2015-01" db="EMBL/GenBank/DDBJ databases">
        <title>Genome sequence of the beneficial rhizobacterium Pseudomonas fluorescens 2-79.</title>
        <authorList>
            <person name="Thuermer A."/>
            <person name="Daniel R."/>
        </authorList>
    </citation>
    <scope>NUCLEOTIDE SEQUENCE [LARGE SCALE GENOMIC DNA]</scope>
    <source>
        <strain evidence="1 2">2-79</strain>
    </source>
</reference>
<dbReference type="EMBL" id="JXCQ01000013">
    <property type="protein sequence ID" value="KIR22501.1"/>
    <property type="molecule type" value="Genomic_DNA"/>
</dbReference>
<accession>A0A0D0TGC2</accession>
<proteinExistence type="predicted"/>
<protein>
    <submittedName>
        <fullName evidence="1">Uncharacterized protein</fullName>
    </submittedName>
</protein>
<name>A0A0D0TGC2_PSEFL</name>
<evidence type="ECO:0000313" key="2">
    <source>
        <dbReference type="Proteomes" id="UP000032210"/>
    </source>
</evidence>
<sequence>MKKAPTLKIEIGDPTHILHLRYQVLYPGKPFETAAVYLYSNGIYLILSPGEHHWGVYVTIGDSDNPTWAMSFISLPSDDWGENLARHDLTFNRISNVFTQQLYIQDDQNAAKQHGTFERFPNNVADPTTLNWENIPQPK</sequence>
<evidence type="ECO:0000313" key="1">
    <source>
        <dbReference type="EMBL" id="KIR22501.1"/>
    </source>
</evidence>
<organism evidence="1 2">
    <name type="scientific">Pseudomonas fluorescens</name>
    <dbReference type="NCBI Taxonomy" id="294"/>
    <lineage>
        <taxon>Bacteria</taxon>
        <taxon>Pseudomonadati</taxon>
        <taxon>Pseudomonadota</taxon>
        <taxon>Gammaproteobacteria</taxon>
        <taxon>Pseudomonadales</taxon>
        <taxon>Pseudomonadaceae</taxon>
        <taxon>Pseudomonas</taxon>
    </lineage>
</organism>
<gene>
    <name evidence="1" type="ORF">PFLU3_20010</name>
</gene>
<dbReference type="AlphaFoldDB" id="A0A0D0TGC2"/>
<comment type="caution">
    <text evidence="1">The sequence shown here is derived from an EMBL/GenBank/DDBJ whole genome shotgun (WGS) entry which is preliminary data.</text>
</comment>
<dbReference type="PATRIC" id="fig|294.125.peg.2051"/>
<dbReference type="Proteomes" id="UP000032210">
    <property type="component" value="Unassembled WGS sequence"/>
</dbReference>